<gene>
    <name evidence="3" type="ORF">MP_TR5224_c3_g1_i1_g.14378</name>
</gene>
<dbReference type="SUPFAM" id="SSF52058">
    <property type="entry name" value="L domain-like"/>
    <property type="match status" value="1"/>
</dbReference>
<dbReference type="Pfam" id="PF23598">
    <property type="entry name" value="LRR_14"/>
    <property type="match status" value="1"/>
</dbReference>
<dbReference type="InterPro" id="IPR055414">
    <property type="entry name" value="LRR_R13L4/SHOC2-like"/>
</dbReference>
<proteinExistence type="predicted"/>
<dbReference type="InterPro" id="IPR032675">
    <property type="entry name" value="LRR_dom_sf"/>
</dbReference>
<reference evidence="3" key="1">
    <citation type="submission" date="2016-07" db="EMBL/GenBank/DDBJ databases">
        <title>De novo transcriptome assembly of four accessions of the metal hyperaccumulator plant Noccaea caerulescens.</title>
        <authorList>
            <person name="Blande D."/>
            <person name="Halimaa P."/>
            <person name="Tervahauta A.I."/>
            <person name="Aarts M.G."/>
            <person name="Karenlampi S.O."/>
        </authorList>
    </citation>
    <scope>NUCLEOTIDE SEQUENCE</scope>
</reference>
<dbReference type="Gene3D" id="3.80.10.10">
    <property type="entry name" value="Ribonuclease Inhibitor"/>
    <property type="match status" value="1"/>
</dbReference>
<evidence type="ECO:0000256" key="1">
    <source>
        <dbReference type="ARBA" id="ARBA00022737"/>
    </source>
</evidence>
<sequence>MQKLVVLDLSYNYDFNKLPEQISKLTSLQYLDLTSTRIEQLPVGFQELKKLTHLDLSFTEKLRSVDGISKLTSLRILKLLFSNVHGDGSVLTEVQLLEHLQILSIIISTQSGLEQILGDQRLAACINGLHIRDFEQKPFNISLLMSMENLRVLMVEKSHVTEIDTTLKYRENPCFANLSTVTLMRCNSNKDLTWLLFAPNLVTLTILLSEEVEEIINKEKETNLTGIITPFQKLKMLLFYNLPKLESIYWRPLPFSLLGEITAVNCPKLRKLPFNATSAPRLSEFSIRMGPPEQITDLEWEDEDTKNRFLPLFYKDYTSFTLDWDST</sequence>
<evidence type="ECO:0000313" key="3">
    <source>
        <dbReference type="EMBL" id="JAU94768.1"/>
    </source>
</evidence>
<dbReference type="AlphaFoldDB" id="A0A1J3JS90"/>
<dbReference type="PANTHER" id="PTHR47186">
    <property type="entry name" value="LEUCINE-RICH REPEAT-CONTAINING PROTEIN 57"/>
    <property type="match status" value="1"/>
</dbReference>
<name>A0A1J3JS90_NOCCA</name>
<organism evidence="3">
    <name type="scientific">Noccaea caerulescens</name>
    <name type="common">Alpine penny-cress</name>
    <name type="synonym">Thlaspi caerulescens</name>
    <dbReference type="NCBI Taxonomy" id="107243"/>
    <lineage>
        <taxon>Eukaryota</taxon>
        <taxon>Viridiplantae</taxon>
        <taxon>Streptophyta</taxon>
        <taxon>Embryophyta</taxon>
        <taxon>Tracheophyta</taxon>
        <taxon>Spermatophyta</taxon>
        <taxon>Magnoliopsida</taxon>
        <taxon>eudicotyledons</taxon>
        <taxon>Gunneridae</taxon>
        <taxon>Pentapetalae</taxon>
        <taxon>rosids</taxon>
        <taxon>malvids</taxon>
        <taxon>Brassicales</taxon>
        <taxon>Brassicaceae</taxon>
        <taxon>Coluteocarpeae</taxon>
        <taxon>Noccaea</taxon>
    </lineage>
</organism>
<feature type="domain" description="Disease resistance R13L4/SHOC-2-like LRR" evidence="2">
    <location>
        <begin position="7"/>
        <end position="273"/>
    </location>
</feature>
<dbReference type="EMBL" id="GEVM01011170">
    <property type="protein sequence ID" value="JAU94768.1"/>
    <property type="molecule type" value="Transcribed_RNA"/>
</dbReference>
<dbReference type="PANTHER" id="PTHR47186:SF40">
    <property type="entry name" value="NB-ARC DOMAIN-CONTAINING PROTEIN"/>
    <property type="match status" value="1"/>
</dbReference>
<keyword evidence="1" id="KW-0677">Repeat</keyword>
<accession>A0A1J3JS90</accession>
<evidence type="ECO:0000259" key="2">
    <source>
        <dbReference type="Pfam" id="PF23598"/>
    </source>
</evidence>
<protein>
    <submittedName>
        <fullName evidence="3">Putative disease resistance protein</fullName>
    </submittedName>
</protein>